<evidence type="ECO:0000313" key="2">
    <source>
        <dbReference type="EMBL" id="TGO36408.1"/>
    </source>
</evidence>
<dbReference type="PANTHER" id="PTHR35910:SF6">
    <property type="entry name" value="2EXR DOMAIN-CONTAINING PROTEIN"/>
    <property type="match status" value="1"/>
</dbReference>
<name>A0A4Z1GJM9_9HELO</name>
<keyword evidence="3" id="KW-1185">Reference proteome</keyword>
<accession>A0A4Z1GJM9</accession>
<dbReference type="PANTHER" id="PTHR35910">
    <property type="entry name" value="2EXR DOMAIN-CONTAINING PROTEIN"/>
    <property type="match status" value="1"/>
</dbReference>
<reference evidence="2 3" key="1">
    <citation type="submission" date="2017-12" db="EMBL/GenBank/DDBJ databases">
        <title>Comparative genomics of Botrytis spp.</title>
        <authorList>
            <person name="Valero-Jimenez C.A."/>
            <person name="Tapia P."/>
            <person name="Veloso J."/>
            <person name="Silva-Moreno E."/>
            <person name="Staats M."/>
            <person name="Valdes J.H."/>
            <person name="Van Kan J.A.L."/>
        </authorList>
    </citation>
    <scope>NUCLEOTIDE SEQUENCE [LARGE SCALE GENOMIC DNA]</scope>
    <source>
        <strain evidence="2 3">Bh0001</strain>
    </source>
</reference>
<protein>
    <recommendedName>
        <fullName evidence="1">2EXR domain-containing protein</fullName>
    </recommendedName>
</protein>
<dbReference type="Pfam" id="PF20150">
    <property type="entry name" value="2EXR"/>
    <property type="match status" value="1"/>
</dbReference>
<organism evidence="2 3">
    <name type="scientific">Botrytis hyacinthi</name>
    <dbReference type="NCBI Taxonomy" id="278943"/>
    <lineage>
        <taxon>Eukaryota</taxon>
        <taxon>Fungi</taxon>
        <taxon>Dikarya</taxon>
        <taxon>Ascomycota</taxon>
        <taxon>Pezizomycotina</taxon>
        <taxon>Leotiomycetes</taxon>
        <taxon>Helotiales</taxon>
        <taxon>Sclerotiniaceae</taxon>
        <taxon>Botrytis</taxon>
    </lineage>
</organism>
<gene>
    <name evidence="2" type="ORF">BHYA_0125g00030</name>
</gene>
<evidence type="ECO:0000259" key="1">
    <source>
        <dbReference type="Pfam" id="PF20150"/>
    </source>
</evidence>
<dbReference type="Proteomes" id="UP000297814">
    <property type="component" value="Unassembled WGS sequence"/>
</dbReference>
<feature type="domain" description="2EXR" evidence="1">
    <location>
        <begin position="19"/>
        <end position="125"/>
    </location>
</feature>
<dbReference type="EMBL" id="PQXK01000125">
    <property type="protein sequence ID" value="TGO36408.1"/>
    <property type="molecule type" value="Genomic_DNA"/>
</dbReference>
<evidence type="ECO:0000313" key="3">
    <source>
        <dbReference type="Proteomes" id="UP000297814"/>
    </source>
</evidence>
<proteinExistence type="predicted"/>
<dbReference type="InterPro" id="IPR045518">
    <property type="entry name" value="2EXR"/>
</dbReference>
<comment type="caution">
    <text evidence="2">The sequence shown here is derived from an EMBL/GenBank/DDBJ whole genome shotgun (WGS) entry which is preliminary data.</text>
</comment>
<dbReference type="AlphaFoldDB" id="A0A4Z1GJM9"/>
<sequence length="277" mass="32208">MPTVEAILDTRLSNPVETFHNFPGLPLELRHAIRKLAAIPHYRAIQIETKYEGVEVESNGSCKAVWRKQVASPCYPNSLFETCRESREIAITKYDHSKVHTISTQVKAECNILRRLYYNVGNDIIWMRGDPLLKTTSTGFIREVLHNAGYDHFANITIDVETLLSRKFPPDQEHVFPANVFRPSELCRTLPFLEPFTLKKLYLVYSRAEQKNFATKVLDQLLDHMKRNEKSRGKLFNLIMKSKGLEGRPWSWPVVEAILESDLFEDTKGWRYNRNLR</sequence>